<sequence>MTSAVGGCHPSACSGVRSPHSGTRRGRADPGGRPARPTSGAWRSSPRRDGGRGRAGRPWRCGSPSARPRRGRDDPRSVHVRDSKAPGGPRLTLTAATWARFVARHAG</sequence>
<evidence type="ECO:0000259" key="2">
    <source>
        <dbReference type="Pfam" id="PF04149"/>
    </source>
</evidence>
<feature type="compositionally biased region" description="Basic and acidic residues" evidence="1">
    <location>
        <begin position="71"/>
        <end position="84"/>
    </location>
</feature>
<evidence type="ECO:0000256" key="1">
    <source>
        <dbReference type="SAM" id="MobiDB-lite"/>
    </source>
</evidence>
<feature type="domain" description="DUF397" evidence="2">
    <location>
        <begin position="72"/>
        <end position="103"/>
    </location>
</feature>
<accession>A0ABV5LEX3</accession>
<feature type="compositionally biased region" description="Low complexity" evidence="1">
    <location>
        <begin position="31"/>
        <end position="44"/>
    </location>
</feature>
<dbReference type="EMBL" id="JBHMDI010000086">
    <property type="protein sequence ID" value="MFB9350727.1"/>
    <property type="molecule type" value="Genomic_DNA"/>
</dbReference>
<evidence type="ECO:0000313" key="3">
    <source>
        <dbReference type="EMBL" id="MFB9350727.1"/>
    </source>
</evidence>
<dbReference type="RefSeq" id="WP_380956462.1">
    <property type="nucleotide sequence ID" value="NZ_JBHMDI010000086.1"/>
</dbReference>
<organism evidence="3 4">
    <name type="scientific">Streptomyces heliomycini</name>
    <dbReference type="NCBI Taxonomy" id="284032"/>
    <lineage>
        <taxon>Bacteria</taxon>
        <taxon>Bacillati</taxon>
        <taxon>Actinomycetota</taxon>
        <taxon>Actinomycetes</taxon>
        <taxon>Kitasatosporales</taxon>
        <taxon>Streptomycetaceae</taxon>
        <taxon>Streptomyces</taxon>
    </lineage>
</organism>
<reference evidence="3 4" key="1">
    <citation type="submission" date="2024-09" db="EMBL/GenBank/DDBJ databases">
        <authorList>
            <person name="Sun Q."/>
            <person name="Mori K."/>
        </authorList>
    </citation>
    <scope>NUCLEOTIDE SEQUENCE [LARGE SCALE GENOMIC DNA]</scope>
    <source>
        <strain evidence="3 4">JCM 9767</strain>
    </source>
</reference>
<name>A0ABV5LEX3_9ACTN</name>
<dbReference type="Proteomes" id="UP001589753">
    <property type="component" value="Unassembled WGS sequence"/>
</dbReference>
<evidence type="ECO:0000313" key="4">
    <source>
        <dbReference type="Proteomes" id="UP001589753"/>
    </source>
</evidence>
<comment type="caution">
    <text evidence="3">The sequence shown here is derived from an EMBL/GenBank/DDBJ whole genome shotgun (WGS) entry which is preliminary data.</text>
</comment>
<gene>
    <name evidence="3" type="ORF">ACFFUA_25375</name>
</gene>
<dbReference type="InterPro" id="IPR007278">
    <property type="entry name" value="DUF397"/>
</dbReference>
<dbReference type="Pfam" id="PF04149">
    <property type="entry name" value="DUF397"/>
    <property type="match status" value="1"/>
</dbReference>
<protein>
    <submittedName>
        <fullName evidence="3">DUF397 domain-containing protein</fullName>
    </submittedName>
</protein>
<keyword evidence="4" id="KW-1185">Reference proteome</keyword>
<feature type="region of interest" description="Disordered" evidence="1">
    <location>
        <begin position="1"/>
        <end position="91"/>
    </location>
</feature>
<proteinExistence type="predicted"/>